<gene>
    <name evidence="1" type="ORF">LOK49_LG07G03288</name>
</gene>
<reference evidence="1 2" key="1">
    <citation type="journal article" date="2022" name="Plant J.">
        <title>Chromosome-level genome of Camellia lanceoleosa provides a valuable resource for understanding genome evolution and self-incompatibility.</title>
        <authorList>
            <person name="Gong W."/>
            <person name="Xiao S."/>
            <person name="Wang L."/>
            <person name="Liao Z."/>
            <person name="Chang Y."/>
            <person name="Mo W."/>
            <person name="Hu G."/>
            <person name="Li W."/>
            <person name="Zhao G."/>
            <person name="Zhu H."/>
            <person name="Hu X."/>
            <person name="Ji K."/>
            <person name="Xiang X."/>
            <person name="Song Q."/>
            <person name="Yuan D."/>
            <person name="Jin S."/>
            <person name="Zhang L."/>
        </authorList>
    </citation>
    <scope>NUCLEOTIDE SEQUENCE [LARGE SCALE GENOMIC DNA]</scope>
    <source>
        <strain evidence="1">SQ_2022a</strain>
    </source>
</reference>
<dbReference type="Proteomes" id="UP001060215">
    <property type="component" value="Chromosome 7"/>
</dbReference>
<proteinExistence type="predicted"/>
<dbReference type="EMBL" id="CM045764">
    <property type="protein sequence ID" value="KAI8006490.1"/>
    <property type="molecule type" value="Genomic_DNA"/>
</dbReference>
<organism evidence="1 2">
    <name type="scientific">Camellia lanceoleosa</name>
    <dbReference type="NCBI Taxonomy" id="1840588"/>
    <lineage>
        <taxon>Eukaryota</taxon>
        <taxon>Viridiplantae</taxon>
        <taxon>Streptophyta</taxon>
        <taxon>Embryophyta</taxon>
        <taxon>Tracheophyta</taxon>
        <taxon>Spermatophyta</taxon>
        <taxon>Magnoliopsida</taxon>
        <taxon>eudicotyledons</taxon>
        <taxon>Gunneridae</taxon>
        <taxon>Pentapetalae</taxon>
        <taxon>asterids</taxon>
        <taxon>Ericales</taxon>
        <taxon>Theaceae</taxon>
        <taxon>Camellia</taxon>
    </lineage>
</organism>
<name>A0ACC0H024_9ERIC</name>
<evidence type="ECO:0000313" key="1">
    <source>
        <dbReference type="EMBL" id="KAI8006490.1"/>
    </source>
</evidence>
<accession>A0ACC0H024</accession>
<comment type="caution">
    <text evidence="1">The sequence shown here is derived from an EMBL/GenBank/DDBJ whole genome shotgun (WGS) entry which is preliminary data.</text>
</comment>
<keyword evidence="2" id="KW-1185">Reference proteome</keyword>
<protein>
    <submittedName>
        <fullName evidence="1">Uncharacterized protein</fullName>
    </submittedName>
</protein>
<evidence type="ECO:0000313" key="2">
    <source>
        <dbReference type="Proteomes" id="UP001060215"/>
    </source>
</evidence>
<sequence>MRVSLRFKTLSAGNTSRNPSGTISRGILPCRSRLDTFGHRISQSGLLLPLAILITGVCCIRHLGCLKMAGFRAGAAPALSTHLLTVVLQSLNFTEPLKKLGGEVLICPQKQPRAL</sequence>